<dbReference type="Gene3D" id="3.40.366.10">
    <property type="entry name" value="Malonyl-Coenzyme A Acyl Carrier Protein, domain 2"/>
    <property type="match status" value="1"/>
</dbReference>
<keyword evidence="3 10" id="KW-0808">Transferase</keyword>
<dbReference type="InterPro" id="IPR014031">
    <property type="entry name" value="Ketoacyl_synth_C"/>
</dbReference>
<evidence type="ECO:0000256" key="3">
    <source>
        <dbReference type="ARBA" id="ARBA00022679"/>
    </source>
</evidence>
<sequence>MGIDGSTSPADVAVIGAAVRLPGANDLDQYWRNLREGVESATFYTDEELRARGVSPSLLANPNYVRAAAVFEDGEGFDADFFGYTAREAEIMDPQHRHFLEVAYHGLEEAGYDPTRYPGRIGVYAGCTMNTYLPMNIIPNGGVVNVMSDLHIMLGGDKEYLPARVSYKLDLRGPSMAVQTACSSSLTAIHVACQAILNDECDMALAGGVSVRMPWAEGYMHVPGGTTSPDGRCRAFDVDSVGSIIGNGAGVVMLKHLTEALADGDHIYGVIKGTSINNDGSRKVSFTAPSVDGQARAVAGALLAAEMTAEDIGYVEAHGTGTQLGDPIEVAALTQAFRESTDTVGTVALGSVKPNIGHLDAGAGVASFIKAMLVLKNGLLPPVLHFREPNPHLHLEQSPFFVNNELIPWPGSEPRRAGVNSLGMGGSNAHVIIEQPPAQETGTSSGQPQLLLLSAHTRPALDRMSANLGQWLVAHPAASFDDVAYTLQVGRRQLRHRRAVVVRDAEDAGYALGTSGSSRVLTRRCDPVASGVALLLPGQGSQHPGMAARLHQTYPAFRRALDEALADHPAGDELRRALVEAAPHDADAAALLAGTEWTQPAIFAFEYAAARLLEEFGITPRAMLGHSIGEYVAAVVSGVLSVSDGARLVSERARLMASTPPGAMASVSLSGEKVADYLTEGVTVAAVNSDSFVTISGGEAELDEVVARLDADGVRARRLPVSRAFHSAHLDGVLEEFAQVCRSVSFAAPRVPWVSNLTGTWITEAQATDPDYWVQHMRQPVQFARGVATLLEDPSLVLVDIGPGRTLLPLVELGSATLQTKPLAVALCADPRQRGSDTALTFLQALGSAWTAGIDIDFEQLRSDATPRRLSMPLYPFEHQRFWLTPRPAHPASQPAQIAQGTSTAQVAPPFVEPLAATQPAASVQAVPPIGVQGNEDRHPRPDLSTPYAAPRTDAEATVVEVVAAILGLQKIGVNDNFFELHTDSLMALQLVVQLRERYGIDLPVAQVFENPTAAELCVVVEEEVRQKGGATETNGTHPSSSLAPPVTGDTGEQGTVSADQELDELLSQMDPEELQSIFDEIDQESR</sequence>
<dbReference type="InterPro" id="IPR020806">
    <property type="entry name" value="PKS_PP-bd"/>
</dbReference>
<protein>
    <submittedName>
        <fullName evidence="10">Acyl transferase domain-containing protein</fullName>
    </submittedName>
</protein>
<dbReference type="Pfam" id="PF02801">
    <property type="entry name" value="Ketoacyl-synt_C"/>
    <property type="match status" value="1"/>
</dbReference>
<dbReference type="FunFam" id="3.40.47.10:FF:000042">
    <property type="entry name" value="Polyketide synthase Pks13"/>
    <property type="match status" value="1"/>
</dbReference>
<evidence type="ECO:0000256" key="1">
    <source>
        <dbReference type="ARBA" id="ARBA00022450"/>
    </source>
</evidence>
<dbReference type="Pfam" id="PF00109">
    <property type="entry name" value="ketoacyl-synt"/>
    <property type="match status" value="1"/>
</dbReference>
<evidence type="ECO:0000313" key="10">
    <source>
        <dbReference type="EMBL" id="MDQ1102854.1"/>
    </source>
</evidence>
<proteinExistence type="predicted"/>
<keyword evidence="5" id="KW-0443">Lipid metabolism</keyword>
<keyword evidence="4" id="KW-0276">Fatty acid metabolism</keyword>
<keyword evidence="2" id="KW-0597">Phosphoprotein</keyword>
<feature type="region of interest" description="Disordered" evidence="7">
    <location>
        <begin position="1029"/>
        <end position="1087"/>
    </location>
</feature>
<dbReference type="Gene3D" id="3.40.47.10">
    <property type="match status" value="1"/>
</dbReference>
<feature type="domain" description="Ketosynthase family 3 (KS3)" evidence="9">
    <location>
        <begin position="9"/>
        <end position="435"/>
    </location>
</feature>
<dbReference type="Pfam" id="PF00550">
    <property type="entry name" value="PP-binding"/>
    <property type="match status" value="1"/>
</dbReference>
<dbReference type="GO" id="GO:0005886">
    <property type="term" value="C:plasma membrane"/>
    <property type="evidence" value="ECO:0007669"/>
    <property type="project" value="TreeGrafter"/>
</dbReference>
<feature type="domain" description="Carrier" evidence="8">
    <location>
        <begin position="950"/>
        <end position="1025"/>
    </location>
</feature>
<dbReference type="SUPFAM" id="SSF53901">
    <property type="entry name" value="Thiolase-like"/>
    <property type="match status" value="1"/>
</dbReference>
<dbReference type="InterPro" id="IPR016035">
    <property type="entry name" value="Acyl_Trfase/lysoPLipase"/>
</dbReference>
<dbReference type="InterPro" id="IPR018201">
    <property type="entry name" value="Ketoacyl_synth_AS"/>
</dbReference>
<keyword evidence="6" id="KW-0511">Multifunctional enzyme</keyword>
<dbReference type="GO" id="GO:0005737">
    <property type="term" value="C:cytoplasm"/>
    <property type="evidence" value="ECO:0007669"/>
    <property type="project" value="TreeGrafter"/>
</dbReference>
<dbReference type="GO" id="GO:0004312">
    <property type="term" value="F:fatty acid synthase activity"/>
    <property type="evidence" value="ECO:0007669"/>
    <property type="project" value="TreeGrafter"/>
</dbReference>
<dbReference type="InterPro" id="IPR009081">
    <property type="entry name" value="PP-bd_ACP"/>
</dbReference>
<dbReference type="CDD" id="cd00833">
    <property type="entry name" value="PKS"/>
    <property type="match status" value="1"/>
</dbReference>
<dbReference type="GO" id="GO:0031177">
    <property type="term" value="F:phosphopantetheine binding"/>
    <property type="evidence" value="ECO:0007669"/>
    <property type="project" value="InterPro"/>
</dbReference>
<dbReference type="GO" id="GO:0006633">
    <property type="term" value="P:fatty acid biosynthetic process"/>
    <property type="evidence" value="ECO:0007669"/>
    <property type="project" value="InterPro"/>
</dbReference>
<dbReference type="PROSITE" id="PS50075">
    <property type="entry name" value="CARRIER"/>
    <property type="match status" value="1"/>
</dbReference>
<evidence type="ECO:0000259" key="8">
    <source>
        <dbReference type="PROSITE" id="PS50075"/>
    </source>
</evidence>
<dbReference type="SUPFAM" id="SSF55048">
    <property type="entry name" value="Probable ACP-binding domain of malonyl-CoA ACP transacylase"/>
    <property type="match status" value="1"/>
</dbReference>
<dbReference type="AlphaFoldDB" id="A0AAJ1TVQ0"/>
<keyword evidence="1" id="KW-0596">Phosphopantetheine</keyword>
<dbReference type="InterPro" id="IPR014030">
    <property type="entry name" value="Ketoacyl_synth_N"/>
</dbReference>
<dbReference type="RefSeq" id="WP_307198310.1">
    <property type="nucleotide sequence ID" value="NZ_JAUTAN010000001.1"/>
</dbReference>
<comment type="caution">
    <text evidence="10">The sequence shown here is derived from an EMBL/GenBank/DDBJ whole genome shotgun (WGS) entry which is preliminary data.</text>
</comment>
<evidence type="ECO:0000313" key="11">
    <source>
        <dbReference type="Proteomes" id="UP001239215"/>
    </source>
</evidence>
<dbReference type="SMART" id="SM00825">
    <property type="entry name" value="PKS_KS"/>
    <property type="match status" value="1"/>
</dbReference>
<dbReference type="Proteomes" id="UP001239215">
    <property type="component" value="Unassembled WGS sequence"/>
</dbReference>
<reference evidence="10" key="1">
    <citation type="submission" date="2023-07" db="EMBL/GenBank/DDBJ databases">
        <title>Functional and genomic diversity of the sorghum phyllosphere microbiome.</title>
        <authorList>
            <person name="Shade A."/>
        </authorList>
    </citation>
    <scope>NUCLEOTIDE SEQUENCE</scope>
    <source>
        <strain evidence="10">SORGH_AS_1067</strain>
    </source>
</reference>
<dbReference type="SMART" id="SM01294">
    <property type="entry name" value="PKS_PP_betabranch"/>
    <property type="match status" value="1"/>
</dbReference>
<dbReference type="PROSITE" id="PS52004">
    <property type="entry name" value="KS3_2"/>
    <property type="match status" value="1"/>
</dbReference>
<dbReference type="InterPro" id="IPR016039">
    <property type="entry name" value="Thiolase-like"/>
</dbReference>
<dbReference type="InterPro" id="IPR020841">
    <property type="entry name" value="PKS_Beta-ketoAc_synthase_dom"/>
</dbReference>
<dbReference type="PROSITE" id="PS00606">
    <property type="entry name" value="KS3_1"/>
    <property type="match status" value="1"/>
</dbReference>
<dbReference type="InterPro" id="IPR036736">
    <property type="entry name" value="ACP-like_sf"/>
</dbReference>
<evidence type="ECO:0000259" key="9">
    <source>
        <dbReference type="PROSITE" id="PS52004"/>
    </source>
</evidence>
<gene>
    <name evidence="10" type="ORF">QE405_000138</name>
</gene>
<evidence type="ECO:0000256" key="2">
    <source>
        <dbReference type="ARBA" id="ARBA00022553"/>
    </source>
</evidence>
<dbReference type="EMBL" id="JAUTAN010000001">
    <property type="protein sequence ID" value="MDQ1102854.1"/>
    <property type="molecule type" value="Genomic_DNA"/>
</dbReference>
<dbReference type="GO" id="GO:0004315">
    <property type="term" value="F:3-oxoacyl-[acyl-carrier-protein] synthase activity"/>
    <property type="evidence" value="ECO:0007669"/>
    <property type="project" value="InterPro"/>
</dbReference>
<dbReference type="Pfam" id="PF22621">
    <property type="entry name" value="CurL-like_PKS_C"/>
    <property type="match status" value="1"/>
</dbReference>
<evidence type="ECO:0000256" key="4">
    <source>
        <dbReference type="ARBA" id="ARBA00022832"/>
    </source>
</evidence>
<dbReference type="PANTHER" id="PTHR43775:SF37">
    <property type="entry name" value="SI:DKEY-61P9.11"/>
    <property type="match status" value="1"/>
</dbReference>
<dbReference type="Gene3D" id="1.10.1200.10">
    <property type="entry name" value="ACP-like"/>
    <property type="match status" value="1"/>
</dbReference>
<dbReference type="InterPro" id="IPR001227">
    <property type="entry name" value="Ac_transferase_dom_sf"/>
</dbReference>
<name>A0AAJ1TVQ0_9ACTN</name>
<dbReference type="SUPFAM" id="SSF47336">
    <property type="entry name" value="ACP-like"/>
    <property type="match status" value="1"/>
</dbReference>
<evidence type="ECO:0000256" key="6">
    <source>
        <dbReference type="ARBA" id="ARBA00023268"/>
    </source>
</evidence>
<dbReference type="Gene3D" id="3.30.70.3290">
    <property type="match status" value="1"/>
</dbReference>
<evidence type="ECO:0000256" key="5">
    <source>
        <dbReference type="ARBA" id="ARBA00023098"/>
    </source>
</evidence>
<accession>A0AAJ1TVQ0</accession>
<evidence type="ECO:0000256" key="7">
    <source>
        <dbReference type="SAM" id="MobiDB-lite"/>
    </source>
</evidence>
<dbReference type="Pfam" id="PF00698">
    <property type="entry name" value="Acyl_transf_1"/>
    <property type="match status" value="1"/>
</dbReference>
<dbReference type="InterPro" id="IPR016036">
    <property type="entry name" value="Malonyl_transacylase_ACP-bd"/>
</dbReference>
<dbReference type="SUPFAM" id="SSF52151">
    <property type="entry name" value="FabD/lysophospholipase-like"/>
    <property type="match status" value="1"/>
</dbReference>
<dbReference type="SMART" id="SM00827">
    <property type="entry name" value="PKS_AT"/>
    <property type="match status" value="1"/>
</dbReference>
<dbReference type="PANTHER" id="PTHR43775">
    <property type="entry name" value="FATTY ACID SYNTHASE"/>
    <property type="match status" value="1"/>
</dbReference>
<dbReference type="InterPro" id="IPR050091">
    <property type="entry name" value="PKS_NRPS_Biosynth_Enz"/>
</dbReference>
<dbReference type="InterPro" id="IPR014043">
    <property type="entry name" value="Acyl_transferase_dom"/>
</dbReference>
<dbReference type="GO" id="GO:0071770">
    <property type="term" value="P:DIM/DIP cell wall layer assembly"/>
    <property type="evidence" value="ECO:0007669"/>
    <property type="project" value="TreeGrafter"/>
</dbReference>
<organism evidence="10 11">
    <name type="scientific">Nocardioides zeae</name>
    <dbReference type="NCBI Taxonomy" id="1457234"/>
    <lineage>
        <taxon>Bacteria</taxon>
        <taxon>Bacillati</taxon>
        <taxon>Actinomycetota</taxon>
        <taxon>Actinomycetes</taxon>
        <taxon>Propionibacteriales</taxon>
        <taxon>Nocardioidaceae</taxon>
        <taxon>Nocardioides</taxon>
    </lineage>
</organism>
<feature type="compositionally biased region" description="Polar residues" evidence="7">
    <location>
        <begin position="1032"/>
        <end position="1043"/>
    </location>
</feature>
<dbReference type="SMART" id="SM00823">
    <property type="entry name" value="PKS_PP"/>
    <property type="match status" value="1"/>
</dbReference>